<proteinExistence type="predicted"/>
<feature type="compositionally biased region" description="Basic and acidic residues" evidence="1">
    <location>
        <begin position="100"/>
        <end position="113"/>
    </location>
</feature>
<feature type="compositionally biased region" description="Low complexity" evidence="1">
    <location>
        <begin position="35"/>
        <end position="54"/>
    </location>
</feature>
<sequence length="113" mass="11991">MTTPGGPTRVHPPFARLRSTTGSGDAEQRRGGADVVPVTSRSRTSPSSALAEEGSGSGESEPESRAEGVRGGVRRSFPARGRRHPPRPTTGEAMDLETNTARREDLGRRLDAL</sequence>
<dbReference type="AlphaFoldDB" id="A0A6J4JJV2"/>
<dbReference type="EMBL" id="CADCTH010000444">
    <property type="protein sequence ID" value="CAA9279314.1"/>
    <property type="molecule type" value="Genomic_DNA"/>
</dbReference>
<evidence type="ECO:0000313" key="2">
    <source>
        <dbReference type="EMBL" id="CAA9279314.1"/>
    </source>
</evidence>
<gene>
    <name evidence="2" type="ORF">AVDCRST_MAG54-3471</name>
</gene>
<reference evidence="2" key="1">
    <citation type="submission" date="2020-02" db="EMBL/GenBank/DDBJ databases">
        <authorList>
            <person name="Meier V. D."/>
        </authorList>
    </citation>
    <scope>NUCLEOTIDE SEQUENCE</scope>
    <source>
        <strain evidence="2">AVDCRST_MAG54</strain>
    </source>
</reference>
<accession>A0A6J4JJV2</accession>
<name>A0A6J4JJV2_9PSEU</name>
<feature type="region of interest" description="Disordered" evidence="1">
    <location>
        <begin position="1"/>
        <end position="113"/>
    </location>
</feature>
<organism evidence="2">
    <name type="scientific">uncultured Actinomycetospora sp</name>
    <dbReference type="NCBI Taxonomy" id="1135996"/>
    <lineage>
        <taxon>Bacteria</taxon>
        <taxon>Bacillati</taxon>
        <taxon>Actinomycetota</taxon>
        <taxon>Actinomycetes</taxon>
        <taxon>Pseudonocardiales</taxon>
        <taxon>Pseudonocardiaceae</taxon>
        <taxon>Actinomycetospora</taxon>
        <taxon>environmental samples</taxon>
    </lineage>
</organism>
<protein>
    <submittedName>
        <fullName evidence="2">Uncharacterized protein</fullName>
    </submittedName>
</protein>
<evidence type="ECO:0000256" key="1">
    <source>
        <dbReference type="SAM" id="MobiDB-lite"/>
    </source>
</evidence>